<dbReference type="RefSeq" id="WP_272743477.1">
    <property type="nucleotide sequence ID" value="NZ_JAQQKV010000001.1"/>
</dbReference>
<proteinExistence type="predicted"/>
<evidence type="ECO:0000313" key="1">
    <source>
        <dbReference type="EMBL" id="MDC7675167.1"/>
    </source>
</evidence>
<gene>
    <name evidence="1" type="ORF">PQU98_03440</name>
</gene>
<dbReference type="InterPro" id="IPR007948">
    <property type="entry name" value="DUF736"/>
</dbReference>
<dbReference type="Proteomes" id="UP001218579">
    <property type="component" value="Unassembled WGS sequence"/>
</dbReference>
<protein>
    <submittedName>
        <fullName evidence="1">DUF736 domain-containing protein</fullName>
    </submittedName>
</protein>
<dbReference type="EMBL" id="JAQQKV010000001">
    <property type="protein sequence ID" value="MDC7675167.1"/>
    <property type="molecule type" value="Genomic_DNA"/>
</dbReference>
<evidence type="ECO:0000313" key="2">
    <source>
        <dbReference type="Proteomes" id="UP001218579"/>
    </source>
</evidence>
<sequence>MSIIGTFSKSESGFSGSIKTATLNFKARLVESEPASENAPDYRVYTGPAEIGAGWKRTADNGRDYVSLKLDDPSFPHPIYASLFQDEHPDTYNLLWTRPQSK</sequence>
<accession>A0ABT5HFY6</accession>
<keyword evidence="2" id="KW-1185">Reference proteome</keyword>
<comment type="caution">
    <text evidence="1">The sequence shown here is derived from an EMBL/GenBank/DDBJ whole genome shotgun (WGS) entry which is preliminary data.</text>
</comment>
<name>A0ABT5HFY6_9CAUL</name>
<organism evidence="1 2">
    <name type="scientific">Asticcacaulis machinosus</name>
    <dbReference type="NCBI Taxonomy" id="2984211"/>
    <lineage>
        <taxon>Bacteria</taxon>
        <taxon>Pseudomonadati</taxon>
        <taxon>Pseudomonadota</taxon>
        <taxon>Alphaproteobacteria</taxon>
        <taxon>Caulobacterales</taxon>
        <taxon>Caulobacteraceae</taxon>
        <taxon>Asticcacaulis</taxon>
    </lineage>
</organism>
<dbReference type="Pfam" id="PF05284">
    <property type="entry name" value="DUF736"/>
    <property type="match status" value="1"/>
</dbReference>
<reference evidence="1 2" key="1">
    <citation type="submission" date="2023-01" db="EMBL/GenBank/DDBJ databases">
        <title>Novel species of the genus Asticcacaulis isolated from rivers.</title>
        <authorList>
            <person name="Lu H."/>
        </authorList>
    </citation>
    <scope>NUCLEOTIDE SEQUENCE [LARGE SCALE GENOMIC DNA]</scope>
    <source>
        <strain evidence="1 2">LKC15W</strain>
    </source>
</reference>